<evidence type="ECO:0000256" key="1">
    <source>
        <dbReference type="SAM" id="Phobius"/>
    </source>
</evidence>
<keyword evidence="1" id="KW-1133">Transmembrane helix</keyword>
<sequence>MRILLVGGKKTLTRKWLQPDAPTVDDWFKTIHDIYVMERLTFAIKMQTDKVFFVVFLNLSINLVTLKLTVFSLLGGVMSEQETWLHTWSLHFAGKSQSSK</sequence>
<name>A0A3P9LUZ2_ORYLA</name>
<reference evidence="2" key="4">
    <citation type="submission" date="2025-09" db="UniProtKB">
        <authorList>
            <consortium name="Ensembl"/>
        </authorList>
    </citation>
    <scope>IDENTIFICATION</scope>
    <source>
        <strain evidence="2">HNI</strain>
    </source>
</reference>
<reference evidence="2" key="3">
    <citation type="submission" date="2025-08" db="UniProtKB">
        <authorList>
            <consortium name="Ensembl"/>
        </authorList>
    </citation>
    <scope>IDENTIFICATION</scope>
    <source>
        <strain evidence="2">HNI</strain>
    </source>
</reference>
<dbReference type="AlphaFoldDB" id="A0A3P9LUZ2"/>
<evidence type="ECO:0000313" key="3">
    <source>
        <dbReference type="Proteomes" id="UP000265180"/>
    </source>
</evidence>
<keyword evidence="1" id="KW-0472">Membrane</keyword>
<evidence type="ECO:0000313" key="2">
    <source>
        <dbReference type="Ensembl" id="ENSORLP00020024536.1"/>
    </source>
</evidence>
<proteinExistence type="predicted"/>
<protein>
    <submittedName>
        <fullName evidence="2">Uncharacterized protein</fullName>
    </submittedName>
</protein>
<organism evidence="2 3">
    <name type="scientific">Oryzias latipes</name>
    <name type="common">Japanese rice fish</name>
    <name type="synonym">Japanese killifish</name>
    <dbReference type="NCBI Taxonomy" id="8090"/>
    <lineage>
        <taxon>Eukaryota</taxon>
        <taxon>Metazoa</taxon>
        <taxon>Chordata</taxon>
        <taxon>Craniata</taxon>
        <taxon>Vertebrata</taxon>
        <taxon>Euteleostomi</taxon>
        <taxon>Actinopterygii</taxon>
        <taxon>Neopterygii</taxon>
        <taxon>Teleostei</taxon>
        <taxon>Neoteleostei</taxon>
        <taxon>Acanthomorphata</taxon>
        <taxon>Ovalentaria</taxon>
        <taxon>Atherinomorphae</taxon>
        <taxon>Beloniformes</taxon>
        <taxon>Adrianichthyidae</taxon>
        <taxon>Oryziinae</taxon>
        <taxon>Oryzias</taxon>
    </lineage>
</organism>
<reference key="1">
    <citation type="journal article" date="2007" name="Nature">
        <title>The medaka draft genome and insights into vertebrate genome evolution.</title>
        <authorList>
            <person name="Kasahara M."/>
            <person name="Naruse K."/>
            <person name="Sasaki S."/>
            <person name="Nakatani Y."/>
            <person name="Qu W."/>
            <person name="Ahsan B."/>
            <person name="Yamada T."/>
            <person name="Nagayasu Y."/>
            <person name="Doi K."/>
            <person name="Kasai Y."/>
            <person name="Jindo T."/>
            <person name="Kobayashi D."/>
            <person name="Shimada A."/>
            <person name="Toyoda A."/>
            <person name="Kuroki Y."/>
            <person name="Fujiyama A."/>
            <person name="Sasaki T."/>
            <person name="Shimizu A."/>
            <person name="Asakawa S."/>
            <person name="Shimizu N."/>
            <person name="Hashimoto S."/>
            <person name="Yang J."/>
            <person name="Lee Y."/>
            <person name="Matsushima K."/>
            <person name="Sugano S."/>
            <person name="Sakaizumi M."/>
            <person name="Narita T."/>
            <person name="Ohishi K."/>
            <person name="Haga S."/>
            <person name="Ohta F."/>
            <person name="Nomoto H."/>
            <person name="Nogata K."/>
            <person name="Morishita T."/>
            <person name="Endo T."/>
            <person name="Shin-I T."/>
            <person name="Takeda H."/>
            <person name="Morishita S."/>
            <person name="Kohara Y."/>
        </authorList>
    </citation>
    <scope>NUCLEOTIDE SEQUENCE [LARGE SCALE GENOMIC DNA]</scope>
    <source>
        <strain>Hd-rR</strain>
    </source>
</reference>
<dbReference type="Ensembl" id="ENSORLT00020006719.1">
    <property type="protein sequence ID" value="ENSORLP00020024536.1"/>
    <property type="gene ID" value="ENSORLG00020005970.1"/>
</dbReference>
<reference evidence="2 3" key="2">
    <citation type="submission" date="2017-04" db="EMBL/GenBank/DDBJ databases">
        <title>CpG methylation of centromeres and impact of large insertions on vertebrate speciation.</title>
        <authorList>
            <person name="Ichikawa K."/>
            <person name="Yoshimura J."/>
            <person name="Morishita S."/>
        </authorList>
    </citation>
    <scope>NUCLEOTIDE SEQUENCE</scope>
    <source>
        <strain evidence="2 3">HNI</strain>
    </source>
</reference>
<accession>A0A3P9LUZ2</accession>
<dbReference type="Proteomes" id="UP000265180">
    <property type="component" value="Chromosome 7"/>
</dbReference>
<keyword evidence="1" id="KW-0812">Transmembrane</keyword>
<feature type="transmembrane region" description="Helical" evidence="1">
    <location>
        <begin position="51"/>
        <end position="74"/>
    </location>
</feature>